<dbReference type="AlphaFoldDB" id="A0A383WES4"/>
<accession>A0A383WES4</accession>
<gene>
    <name evidence="2" type="ORF">BQ4739_LOCUS15792</name>
</gene>
<sequence length="132" mass="13688">MYDFHSLWQLPAAAGLQGKHLGQLLRCAATTAPPRCAEVVDRYLRRHRAWSSVSEEDKRASESGAGFNAPISAAGTGGPTWGGTGNSQQQDLAVAAPAVVFGAWPMPPQATPSAPGNSWTWPLPAAASGGGH</sequence>
<dbReference type="Proteomes" id="UP000256970">
    <property type="component" value="Unassembled WGS sequence"/>
</dbReference>
<feature type="compositionally biased region" description="Polar residues" evidence="1">
    <location>
        <begin position="111"/>
        <end position="120"/>
    </location>
</feature>
<dbReference type="EMBL" id="FNXT01001234">
    <property type="protein sequence ID" value="SZX75504.1"/>
    <property type="molecule type" value="Genomic_DNA"/>
</dbReference>
<evidence type="ECO:0000313" key="2">
    <source>
        <dbReference type="EMBL" id="SZX75504.1"/>
    </source>
</evidence>
<organism evidence="2 3">
    <name type="scientific">Tetradesmus obliquus</name>
    <name type="common">Green alga</name>
    <name type="synonym">Acutodesmus obliquus</name>
    <dbReference type="NCBI Taxonomy" id="3088"/>
    <lineage>
        <taxon>Eukaryota</taxon>
        <taxon>Viridiplantae</taxon>
        <taxon>Chlorophyta</taxon>
        <taxon>core chlorophytes</taxon>
        <taxon>Chlorophyceae</taxon>
        <taxon>CS clade</taxon>
        <taxon>Sphaeropleales</taxon>
        <taxon>Scenedesmaceae</taxon>
        <taxon>Tetradesmus</taxon>
    </lineage>
</organism>
<evidence type="ECO:0000313" key="3">
    <source>
        <dbReference type="Proteomes" id="UP000256970"/>
    </source>
</evidence>
<reference evidence="2 3" key="1">
    <citation type="submission" date="2016-10" db="EMBL/GenBank/DDBJ databases">
        <authorList>
            <person name="Cai Z."/>
        </authorList>
    </citation>
    <scope>NUCLEOTIDE SEQUENCE [LARGE SCALE GENOMIC DNA]</scope>
</reference>
<evidence type="ECO:0000256" key="1">
    <source>
        <dbReference type="SAM" id="MobiDB-lite"/>
    </source>
</evidence>
<name>A0A383WES4_TETOB</name>
<proteinExistence type="predicted"/>
<feature type="compositionally biased region" description="Gly residues" evidence="1">
    <location>
        <begin position="75"/>
        <end position="85"/>
    </location>
</feature>
<feature type="region of interest" description="Disordered" evidence="1">
    <location>
        <begin position="50"/>
        <end position="89"/>
    </location>
</feature>
<keyword evidence="3" id="KW-1185">Reference proteome</keyword>
<protein>
    <submittedName>
        <fullName evidence="2">Uncharacterized protein</fullName>
    </submittedName>
</protein>
<feature type="region of interest" description="Disordered" evidence="1">
    <location>
        <begin position="106"/>
        <end position="132"/>
    </location>
</feature>